<evidence type="ECO:0000313" key="3">
    <source>
        <dbReference type="EMBL" id="CAF3961770.1"/>
    </source>
</evidence>
<keyword evidence="1" id="KW-1133">Transmembrane helix</keyword>
<proteinExistence type="predicted"/>
<comment type="caution">
    <text evidence="3">The sequence shown here is derived from an EMBL/GenBank/DDBJ whole genome shotgun (WGS) entry which is preliminary data.</text>
</comment>
<feature type="transmembrane region" description="Helical" evidence="1">
    <location>
        <begin position="21"/>
        <end position="39"/>
    </location>
</feature>
<evidence type="ECO:0000313" key="4">
    <source>
        <dbReference type="Proteomes" id="UP000663868"/>
    </source>
</evidence>
<dbReference type="EMBL" id="CAJNOE010000054">
    <property type="protein sequence ID" value="CAF0822611.1"/>
    <property type="molecule type" value="Genomic_DNA"/>
</dbReference>
<gene>
    <name evidence="2" type="ORF">IZO911_LOCUS8083</name>
    <name evidence="3" type="ORF">KXQ929_LOCUS26239</name>
</gene>
<sequence length="115" mass="13524">MHQGINWQNHRKMTIQLLSTSTLYILLGLPYMLISLAWMLGMPSNVGLNFYVYFVFFSYFIVFLFPFVCAGTLPELGAKLKRLAWWRRQRRVVPNALQMISRMVDQRITVPPIIQ</sequence>
<protein>
    <submittedName>
        <fullName evidence="3">Uncharacterized protein</fullName>
    </submittedName>
</protein>
<evidence type="ECO:0000256" key="1">
    <source>
        <dbReference type="SAM" id="Phobius"/>
    </source>
</evidence>
<reference evidence="3" key="1">
    <citation type="submission" date="2021-02" db="EMBL/GenBank/DDBJ databases">
        <authorList>
            <person name="Nowell W R."/>
        </authorList>
    </citation>
    <scope>NUCLEOTIDE SEQUENCE</scope>
</reference>
<dbReference type="Proteomes" id="UP000663860">
    <property type="component" value="Unassembled WGS sequence"/>
</dbReference>
<accession>A0A819LI02</accession>
<dbReference type="Gene3D" id="1.20.1070.10">
    <property type="entry name" value="Rhodopsin 7-helix transmembrane proteins"/>
    <property type="match status" value="1"/>
</dbReference>
<dbReference type="EMBL" id="CAJOBB010002357">
    <property type="protein sequence ID" value="CAF3961770.1"/>
    <property type="molecule type" value="Genomic_DNA"/>
</dbReference>
<feature type="transmembrane region" description="Helical" evidence="1">
    <location>
        <begin position="51"/>
        <end position="73"/>
    </location>
</feature>
<evidence type="ECO:0000313" key="2">
    <source>
        <dbReference type="EMBL" id="CAF0822611.1"/>
    </source>
</evidence>
<keyword evidence="1" id="KW-0472">Membrane</keyword>
<dbReference type="SUPFAM" id="SSF81321">
    <property type="entry name" value="Family A G protein-coupled receptor-like"/>
    <property type="match status" value="1"/>
</dbReference>
<name>A0A819LI02_9BILA</name>
<dbReference type="Proteomes" id="UP000663868">
    <property type="component" value="Unassembled WGS sequence"/>
</dbReference>
<keyword evidence="1" id="KW-0812">Transmembrane</keyword>
<organism evidence="3 4">
    <name type="scientific">Adineta steineri</name>
    <dbReference type="NCBI Taxonomy" id="433720"/>
    <lineage>
        <taxon>Eukaryota</taxon>
        <taxon>Metazoa</taxon>
        <taxon>Spiralia</taxon>
        <taxon>Gnathifera</taxon>
        <taxon>Rotifera</taxon>
        <taxon>Eurotatoria</taxon>
        <taxon>Bdelloidea</taxon>
        <taxon>Adinetida</taxon>
        <taxon>Adinetidae</taxon>
        <taxon>Adineta</taxon>
    </lineage>
</organism>
<dbReference type="AlphaFoldDB" id="A0A819LI02"/>